<dbReference type="InterPro" id="IPR023860">
    <property type="entry name" value="FeFe-hyd_TM1266"/>
</dbReference>
<evidence type="ECO:0000313" key="2">
    <source>
        <dbReference type="Proteomes" id="UP000267019"/>
    </source>
</evidence>
<dbReference type="AlphaFoldDB" id="A0A660L3W4"/>
<dbReference type="Gene3D" id="3.30.70.1150">
    <property type="entry name" value="ACT-like. Chain A, domain 2"/>
    <property type="match status" value="1"/>
</dbReference>
<dbReference type="Pfam" id="PF21699">
    <property type="entry name" value="TM1266-like"/>
    <property type="match status" value="1"/>
</dbReference>
<proteinExistence type="predicted"/>
<keyword evidence="2" id="KW-1185">Reference proteome</keyword>
<accession>A0A660L3W4</accession>
<dbReference type="SUPFAM" id="SSF55021">
    <property type="entry name" value="ACT-like"/>
    <property type="match status" value="1"/>
</dbReference>
<dbReference type="RefSeq" id="WP_121443518.1">
    <property type="nucleotide sequence ID" value="NZ_RBIJ01000001.1"/>
</dbReference>
<evidence type="ECO:0000313" key="1">
    <source>
        <dbReference type="EMBL" id="RKQ88596.1"/>
    </source>
</evidence>
<name>A0A660L3W4_9BACL</name>
<reference evidence="1 2" key="1">
    <citation type="submission" date="2018-10" db="EMBL/GenBank/DDBJ databases">
        <title>Genomic Encyclopedia of Type Strains, Phase IV (KMG-IV): sequencing the most valuable type-strain genomes for metagenomic binning, comparative biology and taxonomic classification.</title>
        <authorList>
            <person name="Goeker M."/>
        </authorList>
    </citation>
    <scope>NUCLEOTIDE SEQUENCE [LARGE SCALE GENOMIC DNA]</scope>
    <source>
        <strain evidence="1 2">DSM 22653</strain>
    </source>
</reference>
<evidence type="ECO:0008006" key="3">
    <source>
        <dbReference type="Google" id="ProtNLM"/>
    </source>
</evidence>
<comment type="caution">
    <text evidence="1">The sequence shown here is derived from an EMBL/GenBank/DDBJ whole genome shotgun (WGS) entry which is preliminary data.</text>
</comment>
<dbReference type="InterPro" id="IPR045865">
    <property type="entry name" value="ACT-like_dom_sf"/>
</dbReference>
<dbReference type="EMBL" id="RBIJ01000001">
    <property type="protein sequence ID" value="RKQ88596.1"/>
    <property type="molecule type" value="Genomic_DNA"/>
</dbReference>
<sequence>MKTHFGTASVHVHDDRVSLAAVNEILARKAHLILGRVELTDAGGDVAVSLIVRGTDNELGTLVAELEALPNVKASLFLPKWDDE</sequence>
<gene>
    <name evidence="1" type="ORF">C7438_0235</name>
</gene>
<protein>
    <recommendedName>
        <fullName evidence="3">Iron-only hydrogenase system regulator</fullName>
    </recommendedName>
</protein>
<organism evidence="1 2">
    <name type="scientific">Brockia lithotrophica</name>
    <dbReference type="NCBI Taxonomy" id="933949"/>
    <lineage>
        <taxon>Bacteria</taxon>
        <taxon>Bacillati</taxon>
        <taxon>Bacillota</taxon>
        <taxon>Bacilli</taxon>
        <taxon>Bacillales</taxon>
        <taxon>Bacillales Family X. Incertae Sedis</taxon>
        <taxon>Brockia</taxon>
    </lineage>
</organism>
<dbReference type="InterPro" id="IPR027271">
    <property type="entry name" value="Acetolactate_synth/TF_NikR_C"/>
</dbReference>
<dbReference type="Proteomes" id="UP000267019">
    <property type="component" value="Unassembled WGS sequence"/>
</dbReference>